<evidence type="ECO:0000313" key="1">
    <source>
        <dbReference type="EMBL" id="SDG80781.1"/>
    </source>
</evidence>
<evidence type="ECO:0000313" key="2">
    <source>
        <dbReference type="Proteomes" id="UP000199643"/>
    </source>
</evidence>
<dbReference type="AlphaFoldDB" id="A0A1G7X9G5"/>
<organism evidence="1 2">
    <name type="scientific">Pedobacter terrae</name>
    <dbReference type="NCBI Taxonomy" id="405671"/>
    <lineage>
        <taxon>Bacteria</taxon>
        <taxon>Pseudomonadati</taxon>
        <taxon>Bacteroidota</taxon>
        <taxon>Sphingobacteriia</taxon>
        <taxon>Sphingobacteriales</taxon>
        <taxon>Sphingobacteriaceae</taxon>
        <taxon>Pedobacter</taxon>
    </lineage>
</organism>
<dbReference type="STRING" id="405671.SAMN05421827_111120"/>
<protein>
    <submittedName>
        <fullName evidence="1">CarboxypepD_reg-like domain-containing protein</fullName>
    </submittedName>
</protein>
<dbReference type="Proteomes" id="UP000199643">
    <property type="component" value="Unassembled WGS sequence"/>
</dbReference>
<name>A0A1G7X9G5_9SPHI</name>
<reference evidence="2" key="1">
    <citation type="submission" date="2016-10" db="EMBL/GenBank/DDBJ databases">
        <authorList>
            <person name="Varghese N."/>
            <person name="Submissions S."/>
        </authorList>
    </citation>
    <scope>NUCLEOTIDE SEQUENCE [LARGE SCALE GENOMIC DNA]</scope>
    <source>
        <strain evidence="2">DSM 17933</strain>
    </source>
</reference>
<dbReference type="SUPFAM" id="SSF49464">
    <property type="entry name" value="Carboxypeptidase regulatory domain-like"/>
    <property type="match status" value="1"/>
</dbReference>
<dbReference type="OrthoDB" id="743551at2"/>
<dbReference type="EMBL" id="FNCH01000011">
    <property type="protein sequence ID" value="SDG80781.1"/>
    <property type="molecule type" value="Genomic_DNA"/>
</dbReference>
<gene>
    <name evidence="1" type="ORF">SAMN05421827_111120</name>
</gene>
<dbReference type="Pfam" id="PF13715">
    <property type="entry name" value="CarbopepD_reg_2"/>
    <property type="match status" value="1"/>
</dbReference>
<sequence length="385" mass="44427">MFYRAKIILLVIIGSFFVFPRAWSQQLIKGKVLNESNKGISSVSIYNKQKLIALSDPDGNFSFKIDSLNKGQLLSFSSVGYESRSVEVDERSITSEFTVRLKDKYIKLDDVHIYAANFAATLMKNAAAHLADTGVVSEKLLCRQYMLKDGKYYSYAEGLFNLHTDEYKNDIRLQLEGLRRLKELKRTGSIKINYAVDLRVELKSYFVSNLNENMLSGDNDYEIEGQVEYEGTKCYKIAFNRTKNVLYKRQNGWVYITVNQHLIKGMESNIATVNKSMIWINRQNYIIENGLSKLSSTYLKCNVVAGLFSEGEPSAEMELIFLENIDPELKNSDNYSTLKVRQDFYQYPKKNNEALWTALYKKHNLIIPKVIVETYKSDKDILEQF</sequence>
<dbReference type="InterPro" id="IPR008969">
    <property type="entry name" value="CarboxyPept-like_regulatory"/>
</dbReference>
<keyword evidence="2" id="KW-1185">Reference proteome</keyword>
<accession>A0A1G7X9G5</accession>
<proteinExistence type="predicted"/>